<dbReference type="EMBL" id="DVGD01000153">
    <property type="protein sequence ID" value="HIR09754.1"/>
    <property type="molecule type" value="Genomic_DNA"/>
</dbReference>
<protein>
    <submittedName>
        <fullName evidence="1">Stage III sporulation protein AB</fullName>
    </submittedName>
</protein>
<evidence type="ECO:0000313" key="2">
    <source>
        <dbReference type="Proteomes" id="UP000824258"/>
    </source>
</evidence>
<reference evidence="1" key="1">
    <citation type="submission" date="2020-10" db="EMBL/GenBank/DDBJ databases">
        <authorList>
            <person name="Gilroy R."/>
        </authorList>
    </citation>
    <scope>NUCLEOTIDE SEQUENCE</scope>
    <source>
        <strain evidence="1">ChiHjej9B8-7071</strain>
    </source>
</reference>
<comment type="caution">
    <text evidence="1">The sequence shown here is derived from an EMBL/GenBank/DDBJ whole genome shotgun (WGS) entry which is preliminary data.</text>
</comment>
<dbReference type="AlphaFoldDB" id="A0A9D1A894"/>
<evidence type="ECO:0000313" key="1">
    <source>
        <dbReference type="EMBL" id="HIR09754.1"/>
    </source>
</evidence>
<gene>
    <name evidence="1" type="ORF">IAA70_05055</name>
</gene>
<proteinExistence type="predicted"/>
<reference evidence="1" key="2">
    <citation type="journal article" date="2021" name="PeerJ">
        <title>Extensive microbial diversity within the chicken gut microbiome revealed by metagenomics and culture.</title>
        <authorList>
            <person name="Gilroy R."/>
            <person name="Ravi A."/>
            <person name="Getino M."/>
            <person name="Pursley I."/>
            <person name="Horton D.L."/>
            <person name="Alikhan N.F."/>
            <person name="Baker D."/>
            <person name="Gharbi K."/>
            <person name="Hall N."/>
            <person name="Watson M."/>
            <person name="Adriaenssens E.M."/>
            <person name="Foster-Nyarko E."/>
            <person name="Jarju S."/>
            <person name="Secka A."/>
            <person name="Antonio M."/>
            <person name="Oren A."/>
            <person name="Chaudhuri R.R."/>
            <person name="La Ragione R."/>
            <person name="Hildebrand F."/>
            <person name="Pallen M.J."/>
        </authorList>
    </citation>
    <scope>NUCLEOTIDE SEQUENCE</scope>
    <source>
        <strain evidence="1">ChiHjej9B8-7071</strain>
    </source>
</reference>
<accession>A0A9D1A894</accession>
<dbReference type="PIRSF" id="PIRSF021435">
    <property type="entry name" value="SpoIIIAB"/>
    <property type="match status" value="1"/>
</dbReference>
<dbReference type="InterPro" id="IPR014198">
    <property type="entry name" value="Spore_III_AB"/>
</dbReference>
<name>A0A9D1A894_9FIRM</name>
<dbReference type="Pfam" id="PF09548">
    <property type="entry name" value="Spore_III_AB"/>
    <property type="match status" value="1"/>
</dbReference>
<dbReference type="Proteomes" id="UP000824258">
    <property type="component" value="Unassembled WGS sequence"/>
</dbReference>
<sequence>MRMAGIVLIVLSAGSMGFRIAHSLRKRCRLLRQLLSALQLLKQEIGCCATPLPQAFALMAVSSDGSLEKLFSAMAREMDKNRWTTPLAAMRKALTLVPELPEGDPAAQILLELAARLGKYDLESQLQGIDLAALRLGEELGRAEQERSTKSKTYQTLGICTGLAVAILLM</sequence>
<organism evidence="1 2">
    <name type="scientific">Candidatus Avoscillospira stercoripullorum</name>
    <dbReference type="NCBI Taxonomy" id="2840709"/>
    <lineage>
        <taxon>Bacteria</taxon>
        <taxon>Bacillati</taxon>
        <taxon>Bacillota</taxon>
        <taxon>Clostridia</taxon>
        <taxon>Eubacteriales</taxon>
        <taxon>Oscillospiraceae</taxon>
        <taxon>Oscillospiraceae incertae sedis</taxon>
        <taxon>Candidatus Avoscillospira</taxon>
    </lineage>
</organism>